<evidence type="ECO:0000256" key="2">
    <source>
        <dbReference type="ARBA" id="ARBA00013855"/>
    </source>
</evidence>
<evidence type="ECO:0000256" key="4">
    <source>
        <dbReference type="ARBA" id="ARBA00032089"/>
    </source>
</evidence>
<protein>
    <recommendedName>
        <fullName evidence="2 5">Cell shape-determining protein MreC</fullName>
    </recommendedName>
    <alternativeName>
        <fullName evidence="4 5">Cell shape protein MreC</fullName>
    </alternativeName>
</protein>
<dbReference type="GO" id="GO:0008360">
    <property type="term" value="P:regulation of cell shape"/>
    <property type="evidence" value="ECO:0007669"/>
    <property type="project" value="UniProtKB-KW"/>
</dbReference>
<accession>A0A7W7YET0</accession>
<reference evidence="7 8" key="1">
    <citation type="submission" date="2020-08" db="EMBL/GenBank/DDBJ databases">
        <title>Genomic Encyclopedia of Type Strains, Phase IV (KMG-IV): sequencing the most valuable type-strain genomes for metagenomic binning, comparative biology and taxonomic classification.</title>
        <authorList>
            <person name="Goeker M."/>
        </authorList>
    </citation>
    <scope>NUCLEOTIDE SEQUENCE [LARGE SCALE GENOMIC DNA]</scope>
    <source>
        <strain evidence="7 8">DSM 12252</strain>
    </source>
</reference>
<feature type="domain" description="Rod shape-determining protein MreC beta-barrel core" evidence="6">
    <location>
        <begin position="115"/>
        <end position="264"/>
    </location>
</feature>
<name>A0A7W7YET0_9BACT</name>
<gene>
    <name evidence="7" type="ORF">HNQ65_004392</name>
</gene>
<comment type="similarity">
    <text evidence="1 5">Belongs to the MreC family.</text>
</comment>
<dbReference type="InterPro" id="IPR055342">
    <property type="entry name" value="MreC_beta-barrel_core"/>
</dbReference>
<evidence type="ECO:0000256" key="1">
    <source>
        <dbReference type="ARBA" id="ARBA00009369"/>
    </source>
</evidence>
<keyword evidence="3 5" id="KW-0133">Cell shape</keyword>
<dbReference type="InterPro" id="IPR007221">
    <property type="entry name" value="MreC"/>
</dbReference>
<evidence type="ECO:0000313" key="7">
    <source>
        <dbReference type="EMBL" id="MBB5034784.1"/>
    </source>
</evidence>
<sequence length="283" mass="31088">MKKLNILALLIFVAGLVAVFTFDTATTRKIQARVMSLLAPFIHSSAAMEQAAENAVAPQVNPAELKRENDEQRVQLERLRIIQQKYNQIIEENAKLRQLIEFKQSAPFKMTAAKVIRRSSSTWWNSLIIDKGSLDGIGTDSPVITSVGLVGKTSTLAPHMAKVILLTDEMCRVSAKIEGTLEQGILAGERAALEVRPELHLRFLNRNSNINAGAGVYSSGEGGVFPPDLLLGRVKRFENREISGEAVIEPAVDFSTLDYVFVIEMQVAEPTPEPAPTPARTKP</sequence>
<evidence type="ECO:0000313" key="8">
    <source>
        <dbReference type="Proteomes" id="UP000590740"/>
    </source>
</evidence>
<dbReference type="AlphaFoldDB" id="A0A7W7YET0"/>
<dbReference type="GO" id="GO:0005886">
    <property type="term" value="C:plasma membrane"/>
    <property type="evidence" value="ECO:0007669"/>
    <property type="project" value="TreeGrafter"/>
</dbReference>
<dbReference type="EMBL" id="JACHIG010000011">
    <property type="protein sequence ID" value="MBB5034784.1"/>
    <property type="molecule type" value="Genomic_DNA"/>
</dbReference>
<dbReference type="Pfam" id="PF04085">
    <property type="entry name" value="MreC"/>
    <property type="match status" value="1"/>
</dbReference>
<evidence type="ECO:0000256" key="3">
    <source>
        <dbReference type="ARBA" id="ARBA00022960"/>
    </source>
</evidence>
<dbReference type="Gene3D" id="2.40.10.340">
    <property type="entry name" value="Rod shape-determining protein MreC, domain 1"/>
    <property type="match status" value="1"/>
</dbReference>
<comment type="caution">
    <text evidence="7">The sequence shown here is derived from an EMBL/GenBank/DDBJ whole genome shotgun (WGS) entry which is preliminary data.</text>
</comment>
<dbReference type="InterPro" id="IPR042177">
    <property type="entry name" value="Cell/Rod_1"/>
</dbReference>
<dbReference type="NCBIfam" id="TIGR00219">
    <property type="entry name" value="mreC"/>
    <property type="match status" value="1"/>
</dbReference>
<dbReference type="PIRSF" id="PIRSF038471">
    <property type="entry name" value="MreC"/>
    <property type="match status" value="1"/>
</dbReference>
<proteinExistence type="inferred from homology"/>
<dbReference type="InterPro" id="IPR042175">
    <property type="entry name" value="Cell/Rod_MreC_2"/>
</dbReference>
<evidence type="ECO:0000256" key="5">
    <source>
        <dbReference type="PIRNR" id="PIRNR038471"/>
    </source>
</evidence>
<comment type="function">
    <text evidence="5">Involved in formation and maintenance of cell shape.</text>
</comment>
<dbReference type="RefSeq" id="WP_184342909.1">
    <property type="nucleotide sequence ID" value="NZ_JACHIG010000011.1"/>
</dbReference>
<keyword evidence="8" id="KW-1185">Reference proteome</keyword>
<dbReference type="PANTHER" id="PTHR34138:SF1">
    <property type="entry name" value="CELL SHAPE-DETERMINING PROTEIN MREC"/>
    <property type="match status" value="1"/>
</dbReference>
<dbReference type="Proteomes" id="UP000590740">
    <property type="component" value="Unassembled WGS sequence"/>
</dbReference>
<evidence type="ECO:0000259" key="6">
    <source>
        <dbReference type="Pfam" id="PF04085"/>
    </source>
</evidence>
<organism evidence="7 8">
    <name type="scientific">Prosthecobacter vanneervenii</name>
    <dbReference type="NCBI Taxonomy" id="48466"/>
    <lineage>
        <taxon>Bacteria</taxon>
        <taxon>Pseudomonadati</taxon>
        <taxon>Verrucomicrobiota</taxon>
        <taxon>Verrucomicrobiia</taxon>
        <taxon>Verrucomicrobiales</taxon>
        <taxon>Verrucomicrobiaceae</taxon>
        <taxon>Prosthecobacter</taxon>
    </lineage>
</organism>
<dbReference type="PANTHER" id="PTHR34138">
    <property type="entry name" value="CELL SHAPE-DETERMINING PROTEIN MREC"/>
    <property type="match status" value="1"/>
</dbReference>
<dbReference type="Gene3D" id="2.40.10.350">
    <property type="entry name" value="Rod shape-determining protein MreC, domain 2"/>
    <property type="match status" value="1"/>
</dbReference>